<dbReference type="EMBL" id="MU843036">
    <property type="protein sequence ID" value="KAK2022581.1"/>
    <property type="molecule type" value="Genomic_DNA"/>
</dbReference>
<dbReference type="Proteomes" id="UP001232148">
    <property type="component" value="Unassembled WGS sequence"/>
</dbReference>
<gene>
    <name evidence="1" type="ORF">LX32DRAFT_698566</name>
</gene>
<dbReference type="AlphaFoldDB" id="A0AAD9H6A5"/>
<comment type="caution">
    <text evidence="1">The sequence shown here is derived from an EMBL/GenBank/DDBJ whole genome shotgun (WGS) entry which is preliminary data.</text>
</comment>
<name>A0AAD9H6A5_9PEZI</name>
<evidence type="ECO:0000313" key="2">
    <source>
        <dbReference type="Proteomes" id="UP001232148"/>
    </source>
</evidence>
<evidence type="ECO:0000313" key="1">
    <source>
        <dbReference type="EMBL" id="KAK2022581.1"/>
    </source>
</evidence>
<proteinExistence type="predicted"/>
<accession>A0AAD9H6A5</accession>
<organism evidence="1 2">
    <name type="scientific">Colletotrichum zoysiae</name>
    <dbReference type="NCBI Taxonomy" id="1216348"/>
    <lineage>
        <taxon>Eukaryota</taxon>
        <taxon>Fungi</taxon>
        <taxon>Dikarya</taxon>
        <taxon>Ascomycota</taxon>
        <taxon>Pezizomycotina</taxon>
        <taxon>Sordariomycetes</taxon>
        <taxon>Hypocreomycetidae</taxon>
        <taxon>Glomerellales</taxon>
        <taxon>Glomerellaceae</taxon>
        <taxon>Colletotrichum</taxon>
        <taxon>Colletotrichum graminicola species complex</taxon>
    </lineage>
</organism>
<reference evidence="1" key="1">
    <citation type="submission" date="2021-06" db="EMBL/GenBank/DDBJ databases">
        <title>Comparative genomics, transcriptomics and evolutionary studies reveal genomic signatures of adaptation to plant cell wall in hemibiotrophic fungi.</title>
        <authorList>
            <consortium name="DOE Joint Genome Institute"/>
            <person name="Baroncelli R."/>
            <person name="Diaz J.F."/>
            <person name="Benocci T."/>
            <person name="Peng M."/>
            <person name="Battaglia E."/>
            <person name="Haridas S."/>
            <person name="Andreopoulos W."/>
            <person name="Labutti K."/>
            <person name="Pangilinan J."/>
            <person name="Floch G.L."/>
            <person name="Makela M.R."/>
            <person name="Henrissat B."/>
            <person name="Grigoriev I.V."/>
            <person name="Crouch J.A."/>
            <person name="De Vries R.P."/>
            <person name="Sukno S.A."/>
            <person name="Thon M.R."/>
        </authorList>
    </citation>
    <scope>NUCLEOTIDE SEQUENCE</scope>
    <source>
        <strain evidence="1">MAFF235873</strain>
    </source>
</reference>
<protein>
    <submittedName>
        <fullName evidence="1">Uncharacterized protein</fullName>
    </submittedName>
</protein>
<keyword evidence="2" id="KW-1185">Reference proteome</keyword>
<sequence>MVVAKDQAVVNLATTTLRLLYQPDSSNDDTEVDIVTMHGLGSDIDWTWTWKDGEKRVNWLQDLSMLLAKVPKSRITV</sequence>